<keyword evidence="3" id="KW-0804">Transcription</keyword>
<dbReference type="RefSeq" id="XP_008728217.1">
    <property type="nucleotide sequence ID" value="XM_008729995.1"/>
</dbReference>
<dbReference type="HOGENOM" id="CLU_1937929_0_0_1"/>
<dbReference type="PROSITE" id="PS00463">
    <property type="entry name" value="ZN2_CY6_FUNGAL_1"/>
    <property type="match status" value="1"/>
</dbReference>
<evidence type="ECO:0000256" key="1">
    <source>
        <dbReference type="ARBA" id="ARBA00023015"/>
    </source>
</evidence>
<dbReference type="Pfam" id="PF00172">
    <property type="entry name" value="Zn_clus"/>
    <property type="match status" value="1"/>
</dbReference>
<dbReference type="Proteomes" id="UP000030678">
    <property type="component" value="Unassembled WGS sequence"/>
</dbReference>
<dbReference type="AlphaFoldDB" id="V9DD53"/>
<name>V9DD53_9EURO</name>
<sequence length="130" mass="14617">MPTKRPRSTCTECSLHRQKCDRNIPCGRCVKRVVSEKCTLTWPDGKYDTRIHRAYPKKPPALSSHEVLVDLDTGETFGSNAKRLDYSFKPFLAPRLRNSRIANSHGFGFNLNPAGPEAFLQMLLPGITSV</sequence>
<proteinExistence type="predicted"/>
<dbReference type="SUPFAM" id="SSF57701">
    <property type="entry name" value="Zn2/Cys6 DNA-binding domain"/>
    <property type="match status" value="1"/>
</dbReference>
<reference evidence="6 7" key="1">
    <citation type="submission" date="2013-03" db="EMBL/GenBank/DDBJ databases">
        <title>The Genome Sequence of Cladophialophora carrionii CBS 160.54.</title>
        <authorList>
            <consortium name="The Broad Institute Genomics Platform"/>
            <person name="Cuomo C."/>
            <person name="de Hoog S."/>
            <person name="Gorbushina A."/>
            <person name="Walker B."/>
            <person name="Young S.K."/>
            <person name="Zeng Q."/>
            <person name="Gargeya S."/>
            <person name="Fitzgerald M."/>
            <person name="Haas B."/>
            <person name="Abouelleil A."/>
            <person name="Allen A.W."/>
            <person name="Alvarado L."/>
            <person name="Arachchi H.M."/>
            <person name="Berlin A.M."/>
            <person name="Chapman S.B."/>
            <person name="Gainer-Dewar J."/>
            <person name="Goldberg J."/>
            <person name="Griggs A."/>
            <person name="Gujja S."/>
            <person name="Hansen M."/>
            <person name="Howarth C."/>
            <person name="Imamovic A."/>
            <person name="Ireland A."/>
            <person name="Larimer J."/>
            <person name="McCowan C."/>
            <person name="Murphy C."/>
            <person name="Pearson M."/>
            <person name="Poon T.W."/>
            <person name="Priest M."/>
            <person name="Roberts A."/>
            <person name="Saif S."/>
            <person name="Shea T."/>
            <person name="Sisk P."/>
            <person name="Sykes S."/>
            <person name="Wortman J."/>
            <person name="Nusbaum C."/>
            <person name="Birren B."/>
        </authorList>
    </citation>
    <scope>NUCLEOTIDE SEQUENCE [LARGE SCALE GENOMIC DNA]</scope>
    <source>
        <strain evidence="6 7">CBS 160.54</strain>
    </source>
</reference>
<dbReference type="SMART" id="SM00066">
    <property type="entry name" value="GAL4"/>
    <property type="match status" value="1"/>
</dbReference>
<dbReference type="PROSITE" id="PS50048">
    <property type="entry name" value="ZN2_CY6_FUNGAL_2"/>
    <property type="match status" value="1"/>
</dbReference>
<organism evidence="6 7">
    <name type="scientific">Cladophialophora carrionii CBS 160.54</name>
    <dbReference type="NCBI Taxonomy" id="1279043"/>
    <lineage>
        <taxon>Eukaryota</taxon>
        <taxon>Fungi</taxon>
        <taxon>Dikarya</taxon>
        <taxon>Ascomycota</taxon>
        <taxon>Pezizomycotina</taxon>
        <taxon>Eurotiomycetes</taxon>
        <taxon>Chaetothyriomycetidae</taxon>
        <taxon>Chaetothyriales</taxon>
        <taxon>Herpotrichiellaceae</taxon>
        <taxon>Cladophialophora</taxon>
    </lineage>
</organism>
<dbReference type="VEuPathDB" id="FungiDB:G647_05669"/>
<dbReference type="GO" id="GO:0008270">
    <property type="term" value="F:zinc ion binding"/>
    <property type="evidence" value="ECO:0007669"/>
    <property type="project" value="InterPro"/>
</dbReference>
<keyword evidence="2" id="KW-0238">DNA-binding</keyword>
<keyword evidence="1" id="KW-0805">Transcription regulation</keyword>
<dbReference type="CDD" id="cd00067">
    <property type="entry name" value="GAL4"/>
    <property type="match status" value="1"/>
</dbReference>
<keyword evidence="4" id="KW-0539">Nucleus</keyword>
<dbReference type="GO" id="GO:0000981">
    <property type="term" value="F:DNA-binding transcription factor activity, RNA polymerase II-specific"/>
    <property type="evidence" value="ECO:0007669"/>
    <property type="project" value="InterPro"/>
</dbReference>
<evidence type="ECO:0000256" key="3">
    <source>
        <dbReference type="ARBA" id="ARBA00023163"/>
    </source>
</evidence>
<gene>
    <name evidence="6" type="ORF">G647_05669</name>
</gene>
<dbReference type="GO" id="GO:0003677">
    <property type="term" value="F:DNA binding"/>
    <property type="evidence" value="ECO:0007669"/>
    <property type="project" value="UniProtKB-KW"/>
</dbReference>
<protein>
    <recommendedName>
        <fullName evidence="5">Zn(2)-C6 fungal-type domain-containing protein</fullName>
    </recommendedName>
</protein>
<dbReference type="InterPro" id="IPR036864">
    <property type="entry name" value="Zn2-C6_fun-type_DNA-bd_sf"/>
</dbReference>
<dbReference type="EMBL" id="KB822705">
    <property type="protein sequence ID" value="ETI23862.1"/>
    <property type="molecule type" value="Genomic_DNA"/>
</dbReference>
<evidence type="ECO:0000313" key="7">
    <source>
        <dbReference type="Proteomes" id="UP000030678"/>
    </source>
</evidence>
<dbReference type="GeneID" id="19984162"/>
<feature type="domain" description="Zn(2)-C6 fungal-type" evidence="5">
    <location>
        <begin position="9"/>
        <end position="40"/>
    </location>
</feature>
<evidence type="ECO:0000259" key="5">
    <source>
        <dbReference type="PROSITE" id="PS50048"/>
    </source>
</evidence>
<accession>V9DD53</accession>
<evidence type="ECO:0000256" key="2">
    <source>
        <dbReference type="ARBA" id="ARBA00023125"/>
    </source>
</evidence>
<evidence type="ECO:0000256" key="4">
    <source>
        <dbReference type="ARBA" id="ARBA00023242"/>
    </source>
</evidence>
<dbReference type="InterPro" id="IPR001138">
    <property type="entry name" value="Zn2Cys6_DnaBD"/>
</dbReference>
<evidence type="ECO:0000313" key="6">
    <source>
        <dbReference type="EMBL" id="ETI23862.1"/>
    </source>
</evidence>